<gene>
    <name evidence="2" type="ORF">ADIARSV_1542</name>
</gene>
<evidence type="ECO:0000313" key="3">
    <source>
        <dbReference type="Proteomes" id="UP000014174"/>
    </source>
</evidence>
<dbReference type="NCBIfam" id="NF033546">
    <property type="entry name" value="transpos_IS21"/>
    <property type="match status" value="1"/>
</dbReference>
<dbReference type="Gene3D" id="3.30.420.10">
    <property type="entry name" value="Ribonuclease H-like superfamily/Ribonuclease H"/>
    <property type="match status" value="1"/>
</dbReference>
<accession>R9H253</accession>
<dbReference type="EMBL" id="AQPN01000059">
    <property type="protein sequence ID" value="EOR95284.1"/>
    <property type="molecule type" value="Genomic_DNA"/>
</dbReference>
<sequence>MTYQQIHQMYRDKQSIRKIAKESALNFRTVKQLLSLSEEEFLASCYKRKGRRKLLGSYEDFVHKRLELYPQTSSAQMHDLLKEAFTDFATVSQKTVYNYVLSVRSLYDLPLEELGRDFQMIAELPYGQQAQVDFGFYNMRTTAGKTRKVQFFCLVLSRSRYKYVVFTDTPYTSETVTKAHEQAFEYLGGMPQEVVYDQDRLFLVSENLGELMLTERFRSYVSQRSFKTYFCRAADPQSKGKVENMVKYVKQNFLAGRSFKDLETLNQEAHAWLSRTANALAHGTTKKIPAREMEDEVTYLDPWHPIFIEVQAYIPYTVRKDNTISWKSNFYSLPLGTYKGRGTQVLVGTDDNELVIQDMDKKELCRHICSMLQGQKILQTDHTRDKSHAIWEMMQEFAAMFEDTEEALGWIYKIKADKPRYIRDQIQLLKATVQALDPLIATHALYYCSQYYIYSATDFRAITEKMTREQKIIVSPDLAGQHNPLSGKALFNAFTEPSKSNLNTYESIFN</sequence>
<dbReference type="GO" id="GO:0015074">
    <property type="term" value="P:DNA integration"/>
    <property type="evidence" value="ECO:0007669"/>
    <property type="project" value="InterPro"/>
</dbReference>
<name>R9H253_9SPHI</name>
<evidence type="ECO:0000259" key="1">
    <source>
        <dbReference type="PROSITE" id="PS50994"/>
    </source>
</evidence>
<dbReference type="PANTHER" id="PTHR35004:SF6">
    <property type="entry name" value="TRANSPOSASE"/>
    <property type="match status" value="1"/>
</dbReference>
<dbReference type="InterPro" id="IPR012337">
    <property type="entry name" value="RNaseH-like_sf"/>
</dbReference>
<dbReference type="PANTHER" id="PTHR35004">
    <property type="entry name" value="TRANSPOSASE RV3428C-RELATED"/>
    <property type="match status" value="1"/>
</dbReference>
<feature type="domain" description="Integrase catalytic" evidence="1">
    <location>
        <begin position="121"/>
        <end position="297"/>
    </location>
</feature>
<protein>
    <submittedName>
        <fullName evidence="2">Transposase (22)</fullName>
    </submittedName>
</protein>
<dbReference type="PROSITE" id="PS50994">
    <property type="entry name" value="INTEGRASE"/>
    <property type="match status" value="1"/>
</dbReference>
<comment type="caution">
    <text evidence="2">The sequence shown here is derived from an EMBL/GenBank/DDBJ whole genome shotgun (WGS) entry which is preliminary data.</text>
</comment>
<reference evidence="2 3" key="1">
    <citation type="journal article" date="2013" name="Genome Announc.">
        <title>Draft Genome Sequence of Arcticibacter svalbardensis Strain MN12-7T, a Member of the Family Sphingobacteriaceae Isolated from an Arctic Soil Sample.</title>
        <authorList>
            <person name="Shivaji S."/>
            <person name="Ara S."/>
            <person name="Prasad S."/>
            <person name="Manasa B.P."/>
            <person name="Begum Z."/>
            <person name="Singh A."/>
            <person name="Kumar Pinnaka A."/>
        </authorList>
    </citation>
    <scope>NUCLEOTIDE SEQUENCE [LARGE SCALE GENOMIC DNA]</scope>
    <source>
        <strain evidence="2 3">MN12-7</strain>
    </source>
</reference>
<dbReference type="AlphaFoldDB" id="R9H253"/>
<dbReference type="eggNOG" id="COG4584">
    <property type="taxonomic scope" value="Bacteria"/>
</dbReference>
<dbReference type="InterPro" id="IPR036397">
    <property type="entry name" value="RNaseH_sf"/>
</dbReference>
<dbReference type="SUPFAM" id="SSF53098">
    <property type="entry name" value="Ribonuclease H-like"/>
    <property type="match status" value="1"/>
</dbReference>
<dbReference type="GO" id="GO:0003676">
    <property type="term" value="F:nucleic acid binding"/>
    <property type="evidence" value="ECO:0007669"/>
    <property type="project" value="InterPro"/>
</dbReference>
<dbReference type="InterPro" id="IPR001584">
    <property type="entry name" value="Integrase_cat-core"/>
</dbReference>
<evidence type="ECO:0000313" key="2">
    <source>
        <dbReference type="EMBL" id="EOR95284.1"/>
    </source>
</evidence>
<dbReference type="OrthoDB" id="3193769at2"/>
<keyword evidence="3" id="KW-1185">Reference proteome</keyword>
<proteinExistence type="predicted"/>
<dbReference type="STRING" id="1150600.ADIARSV_1542"/>
<organism evidence="2 3">
    <name type="scientific">Arcticibacter svalbardensis MN12-7</name>
    <dbReference type="NCBI Taxonomy" id="1150600"/>
    <lineage>
        <taxon>Bacteria</taxon>
        <taxon>Pseudomonadati</taxon>
        <taxon>Bacteroidota</taxon>
        <taxon>Sphingobacteriia</taxon>
        <taxon>Sphingobacteriales</taxon>
        <taxon>Sphingobacteriaceae</taxon>
        <taxon>Arcticibacter</taxon>
    </lineage>
</organism>
<dbReference type="Proteomes" id="UP000014174">
    <property type="component" value="Unassembled WGS sequence"/>
</dbReference>